<evidence type="ECO:0000259" key="2">
    <source>
        <dbReference type="Pfam" id="PF03372"/>
    </source>
</evidence>
<keyword evidence="1" id="KW-0732">Signal</keyword>
<feature type="signal peptide" evidence="1">
    <location>
        <begin position="1"/>
        <end position="32"/>
    </location>
</feature>
<dbReference type="AlphaFoldDB" id="A0A9D1KMH0"/>
<reference evidence="3" key="1">
    <citation type="submission" date="2020-10" db="EMBL/GenBank/DDBJ databases">
        <authorList>
            <person name="Gilroy R."/>
        </authorList>
    </citation>
    <scope>NUCLEOTIDE SEQUENCE</scope>
    <source>
        <strain evidence="3">ChiGjej1B1-24693</strain>
    </source>
</reference>
<dbReference type="PANTHER" id="PTHR14859:SF15">
    <property type="entry name" value="ENDONUCLEASE_EXONUCLEASE_PHOSPHATASE DOMAIN-CONTAINING PROTEIN"/>
    <property type="match status" value="1"/>
</dbReference>
<keyword evidence="3" id="KW-0540">Nuclease</keyword>
<evidence type="ECO:0000313" key="3">
    <source>
        <dbReference type="EMBL" id="HIT76309.1"/>
    </source>
</evidence>
<reference evidence="3" key="2">
    <citation type="journal article" date="2021" name="PeerJ">
        <title>Extensive microbial diversity within the chicken gut microbiome revealed by metagenomics and culture.</title>
        <authorList>
            <person name="Gilroy R."/>
            <person name="Ravi A."/>
            <person name="Getino M."/>
            <person name="Pursley I."/>
            <person name="Horton D.L."/>
            <person name="Alikhan N.F."/>
            <person name="Baker D."/>
            <person name="Gharbi K."/>
            <person name="Hall N."/>
            <person name="Watson M."/>
            <person name="Adriaenssens E.M."/>
            <person name="Foster-Nyarko E."/>
            <person name="Jarju S."/>
            <person name="Secka A."/>
            <person name="Antonio M."/>
            <person name="Oren A."/>
            <person name="Chaudhuri R.R."/>
            <person name="La Ragione R."/>
            <person name="Hildebrand F."/>
            <person name="Pallen M.J."/>
        </authorList>
    </citation>
    <scope>NUCLEOTIDE SEQUENCE</scope>
    <source>
        <strain evidence="3">ChiGjej1B1-24693</strain>
    </source>
</reference>
<name>A0A9D1KMH0_9ACTN</name>
<dbReference type="InterPro" id="IPR036691">
    <property type="entry name" value="Endo/exonu/phosph_ase_sf"/>
</dbReference>
<dbReference type="Gene3D" id="3.60.10.10">
    <property type="entry name" value="Endonuclease/exonuclease/phosphatase"/>
    <property type="match status" value="1"/>
</dbReference>
<dbReference type="GO" id="GO:0016020">
    <property type="term" value="C:membrane"/>
    <property type="evidence" value="ECO:0007669"/>
    <property type="project" value="GOC"/>
</dbReference>
<protein>
    <submittedName>
        <fullName evidence="3">Endonuclease/exonuclease/phosphatase family protein</fullName>
    </submittedName>
</protein>
<dbReference type="InterPro" id="IPR005135">
    <property type="entry name" value="Endo/exonuclease/phosphatase"/>
</dbReference>
<accession>A0A9D1KMH0</accession>
<dbReference type="GO" id="GO:0004519">
    <property type="term" value="F:endonuclease activity"/>
    <property type="evidence" value="ECO:0007669"/>
    <property type="project" value="UniProtKB-KW"/>
</dbReference>
<dbReference type="Pfam" id="PF03372">
    <property type="entry name" value="Exo_endo_phos"/>
    <property type="match status" value="1"/>
</dbReference>
<evidence type="ECO:0000313" key="4">
    <source>
        <dbReference type="Proteomes" id="UP000886842"/>
    </source>
</evidence>
<dbReference type="Proteomes" id="UP000886842">
    <property type="component" value="Unassembled WGS sequence"/>
</dbReference>
<gene>
    <name evidence="3" type="ORF">IAA98_12055</name>
</gene>
<organism evidence="3 4">
    <name type="scientific">Candidatus Avipropionibacterium avicola</name>
    <dbReference type="NCBI Taxonomy" id="2840701"/>
    <lineage>
        <taxon>Bacteria</taxon>
        <taxon>Bacillati</taxon>
        <taxon>Actinomycetota</taxon>
        <taxon>Actinomycetes</taxon>
        <taxon>Propionibacteriales</taxon>
        <taxon>Propionibacteriaceae</taxon>
        <taxon>Propionibacteriaceae incertae sedis</taxon>
        <taxon>Candidatus Avipropionibacterium</taxon>
    </lineage>
</organism>
<dbReference type="EMBL" id="DVLP01000355">
    <property type="protein sequence ID" value="HIT76309.1"/>
    <property type="molecule type" value="Genomic_DNA"/>
</dbReference>
<sequence>MRLARPAIVWRAAVCLLALVVTGLTAATSAHAAPDRRTDSLRVLSYNIHHGAGVDGVLDLERIASDIEASGAEVIGLQEVDNHWGERSDWVDQAAWLADRLGMYHVFGANLDLPPAEGQTHRQQYGTAILSRYPITRSSNRLLTSIEYPERPTEQRGLLHAEIDVRNSKIDVYSTHLDHQRTEQRLLQAQEVRSVIDIHRGTAILTGDMNADPGTEEIDLLTSEPFVDSFAGSDGDFTYPAEAPKARIDYLIGYDVLSITDAEVYDSQASDHRPLGATVTFRRPQR</sequence>
<dbReference type="SUPFAM" id="SSF56219">
    <property type="entry name" value="DNase I-like"/>
    <property type="match status" value="1"/>
</dbReference>
<proteinExistence type="predicted"/>
<keyword evidence="3" id="KW-0378">Hydrolase</keyword>
<feature type="chain" id="PRO_5039219601" evidence="1">
    <location>
        <begin position="33"/>
        <end position="286"/>
    </location>
</feature>
<evidence type="ECO:0000256" key="1">
    <source>
        <dbReference type="SAM" id="SignalP"/>
    </source>
</evidence>
<keyword evidence="3" id="KW-0255">Endonuclease</keyword>
<feature type="domain" description="Endonuclease/exonuclease/phosphatase" evidence="2">
    <location>
        <begin position="44"/>
        <end position="272"/>
    </location>
</feature>
<dbReference type="PANTHER" id="PTHR14859">
    <property type="entry name" value="CALCOFLUOR WHITE HYPERSENSITIVE PROTEIN PRECURSOR"/>
    <property type="match status" value="1"/>
</dbReference>
<comment type="caution">
    <text evidence="3">The sequence shown here is derived from an EMBL/GenBank/DDBJ whole genome shotgun (WGS) entry which is preliminary data.</text>
</comment>
<dbReference type="GO" id="GO:0006506">
    <property type="term" value="P:GPI anchor biosynthetic process"/>
    <property type="evidence" value="ECO:0007669"/>
    <property type="project" value="TreeGrafter"/>
</dbReference>
<dbReference type="InterPro" id="IPR051916">
    <property type="entry name" value="GPI-anchor_lipid_remodeler"/>
</dbReference>